<evidence type="ECO:0000256" key="2">
    <source>
        <dbReference type="ARBA" id="ARBA00023043"/>
    </source>
</evidence>
<dbReference type="InterPro" id="IPR036770">
    <property type="entry name" value="Ankyrin_rpt-contain_sf"/>
</dbReference>
<keyword evidence="1" id="KW-0677">Repeat</keyword>
<dbReference type="PANTHER" id="PTHR24161">
    <property type="entry name" value="ANK_REP_REGION DOMAIN-CONTAINING PROTEIN-RELATED"/>
    <property type="match status" value="1"/>
</dbReference>
<keyword evidence="2 3" id="KW-0040">ANK repeat</keyword>
<dbReference type="Pfam" id="PF00023">
    <property type="entry name" value="Ank"/>
    <property type="match status" value="1"/>
</dbReference>
<evidence type="ECO:0000313" key="5">
    <source>
        <dbReference type="Proteomes" id="UP000823941"/>
    </source>
</evidence>
<name>A0ABQ7Q549_PLUXY</name>
<gene>
    <name evidence="4" type="ORF">JYU34_015971</name>
</gene>
<feature type="repeat" description="ANK" evidence="3">
    <location>
        <begin position="180"/>
        <end position="214"/>
    </location>
</feature>
<sequence>MQRCVLPPLSPFTQSSLYSFAELFSYMLSERARPPVRGRIVPPVTFEDIAPVFRKALSEINRGVDLLEMKSSIDREQTLTTLQRVLVISLHLAALMARLLEEPECDETVSRKIHEAVYSLVKLDIKVRQGRSALHIACSEEGTRARGALLPSPGDAQPCCRALVALMLTLGAKPDARDAAGNTPLHLVCKLNPCPADVVRELLSHGAHIDTVNYDGETPEELLKANQQSLTAIVNPLRYTSLKCLAARTVKNYRLPYRHIVPQCLHSTIITH</sequence>
<dbReference type="PROSITE" id="PS50088">
    <property type="entry name" value="ANK_REPEAT"/>
    <property type="match status" value="1"/>
</dbReference>
<dbReference type="PANTHER" id="PTHR24161:SF124">
    <property type="entry name" value="TRANSIENT RECEPTOR POTENTIAL CHANNEL PYREXIA"/>
    <property type="match status" value="1"/>
</dbReference>
<accession>A0ABQ7Q549</accession>
<reference evidence="4 5" key="1">
    <citation type="submission" date="2021-06" db="EMBL/GenBank/DDBJ databases">
        <title>A haploid diamondback moth (Plutella xylostella L.) genome assembly resolves 31 chromosomes and identifies a diamide resistance mutation.</title>
        <authorList>
            <person name="Ward C.M."/>
            <person name="Perry K.D."/>
            <person name="Baker G."/>
            <person name="Powis K."/>
            <person name="Heckel D.G."/>
            <person name="Baxter S.W."/>
        </authorList>
    </citation>
    <scope>NUCLEOTIDE SEQUENCE [LARGE SCALE GENOMIC DNA]</scope>
    <source>
        <strain evidence="4 5">LV</strain>
        <tissue evidence="4">Single pupa</tissue>
    </source>
</reference>
<dbReference type="Proteomes" id="UP000823941">
    <property type="component" value="Chromosome 21"/>
</dbReference>
<dbReference type="SMART" id="SM00248">
    <property type="entry name" value="ANK"/>
    <property type="match status" value="2"/>
</dbReference>
<protein>
    <submittedName>
        <fullName evidence="4">Uncharacterized protein</fullName>
    </submittedName>
</protein>
<evidence type="ECO:0000313" key="4">
    <source>
        <dbReference type="EMBL" id="KAG7300370.1"/>
    </source>
</evidence>
<dbReference type="InterPro" id="IPR002110">
    <property type="entry name" value="Ankyrin_rpt"/>
</dbReference>
<dbReference type="EMBL" id="JAHIBW010000021">
    <property type="protein sequence ID" value="KAG7300370.1"/>
    <property type="molecule type" value="Genomic_DNA"/>
</dbReference>
<comment type="caution">
    <text evidence="4">The sequence shown here is derived from an EMBL/GenBank/DDBJ whole genome shotgun (WGS) entry which is preliminary data.</text>
</comment>
<evidence type="ECO:0000256" key="1">
    <source>
        <dbReference type="ARBA" id="ARBA00022737"/>
    </source>
</evidence>
<evidence type="ECO:0000256" key="3">
    <source>
        <dbReference type="PROSITE-ProRule" id="PRU00023"/>
    </source>
</evidence>
<keyword evidence="5" id="KW-1185">Reference proteome</keyword>
<dbReference type="SUPFAM" id="SSF48403">
    <property type="entry name" value="Ankyrin repeat"/>
    <property type="match status" value="1"/>
</dbReference>
<dbReference type="PROSITE" id="PS50297">
    <property type="entry name" value="ANK_REP_REGION"/>
    <property type="match status" value="1"/>
</dbReference>
<organism evidence="4 5">
    <name type="scientific">Plutella xylostella</name>
    <name type="common">Diamondback moth</name>
    <name type="synonym">Plutella maculipennis</name>
    <dbReference type="NCBI Taxonomy" id="51655"/>
    <lineage>
        <taxon>Eukaryota</taxon>
        <taxon>Metazoa</taxon>
        <taxon>Ecdysozoa</taxon>
        <taxon>Arthropoda</taxon>
        <taxon>Hexapoda</taxon>
        <taxon>Insecta</taxon>
        <taxon>Pterygota</taxon>
        <taxon>Neoptera</taxon>
        <taxon>Endopterygota</taxon>
        <taxon>Lepidoptera</taxon>
        <taxon>Glossata</taxon>
        <taxon>Ditrysia</taxon>
        <taxon>Yponomeutoidea</taxon>
        <taxon>Plutellidae</taxon>
        <taxon>Plutella</taxon>
    </lineage>
</organism>
<proteinExistence type="predicted"/>
<dbReference type="Gene3D" id="1.25.40.20">
    <property type="entry name" value="Ankyrin repeat-containing domain"/>
    <property type="match status" value="1"/>
</dbReference>